<dbReference type="Proteomes" id="UP000814033">
    <property type="component" value="Unassembled WGS sequence"/>
</dbReference>
<dbReference type="EMBL" id="MU276164">
    <property type="protein sequence ID" value="KAI0040829.1"/>
    <property type="molecule type" value="Genomic_DNA"/>
</dbReference>
<accession>A0ACB8R9S1</accession>
<comment type="caution">
    <text evidence="1">The sequence shown here is derived from an EMBL/GenBank/DDBJ whole genome shotgun (WGS) entry which is preliminary data.</text>
</comment>
<reference evidence="1" key="2">
    <citation type="journal article" date="2022" name="New Phytol.">
        <title>Evolutionary transition to the ectomycorrhizal habit in the genomes of a hyperdiverse lineage of mushroom-forming fungi.</title>
        <authorList>
            <person name="Looney B."/>
            <person name="Miyauchi S."/>
            <person name="Morin E."/>
            <person name="Drula E."/>
            <person name="Courty P.E."/>
            <person name="Kohler A."/>
            <person name="Kuo A."/>
            <person name="LaButti K."/>
            <person name="Pangilinan J."/>
            <person name="Lipzen A."/>
            <person name="Riley R."/>
            <person name="Andreopoulos W."/>
            <person name="He G."/>
            <person name="Johnson J."/>
            <person name="Nolan M."/>
            <person name="Tritt A."/>
            <person name="Barry K.W."/>
            <person name="Grigoriev I.V."/>
            <person name="Nagy L.G."/>
            <person name="Hibbett D."/>
            <person name="Henrissat B."/>
            <person name="Matheny P.B."/>
            <person name="Labbe J."/>
            <person name="Martin F.M."/>
        </authorList>
    </citation>
    <scope>NUCLEOTIDE SEQUENCE</scope>
    <source>
        <strain evidence="1">FP105234-sp</strain>
    </source>
</reference>
<name>A0ACB8R9S1_9AGAM</name>
<evidence type="ECO:0000313" key="2">
    <source>
        <dbReference type="Proteomes" id="UP000814033"/>
    </source>
</evidence>
<reference evidence="1" key="1">
    <citation type="submission" date="2021-02" db="EMBL/GenBank/DDBJ databases">
        <authorList>
            <consortium name="DOE Joint Genome Institute"/>
            <person name="Ahrendt S."/>
            <person name="Looney B.P."/>
            <person name="Miyauchi S."/>
            <person name="Morin E."/>
            <person name="Drula E."/>
            <person name="Courty P.E."/>
            <person name="Chicoki N."/>
            <person name="Fauchery L."/>
            <person name="Kohler A."/>
            <person name="Kuo A."/>
            <person name="Labutti K."/>
            <person name="Pangilinan J."/>
            <person name="Lipzen A."/>
            <person name="Riley R."/>
            <person name="Andreopoulos W."/>
            <person name="He G."/>
            <person name="Johnson J."/>
            <person name="Barry K.W."/>
            <person name="Grigoriev I.V."/>
            <person name="Nagy L."/>
            <person name="Hibbett D."/>
            <person name="Henrissat B."/>
            <person name="Matheny P.B."/>
            <person name="Labbe J."/>
            <person name="Martin F."/>
        </authorList>
    </citation>
    <scope>NUCLEOTIDE SEQUENCE</scope>
    <source>
        <strain evidence="1">FP105234-sp</strain>
    </source>
</reference>
<evidence type="ECO:0000313" key="1">
    <source>
        <dbReference type="EMBL" id="KAI0040829.1"/>
    </source>
</evidence>
<keyword evidence="2" id="KW-1185">Reference proteome</keyword>
<organism evidence="1 2">
    <name type="scientific">Auriscalpium vulgare</name>
    <dbReference type="NCBI Taxonomy" id="40419"/>
    <lineage>
        <taxon>Eukaryota</taxon>
        <taxon>Fungi</taxon>
        <taxon>Dikarya</taxon>
        <taxon>Basidiomycota</taxon>
        <taxon>Agaricomycotina</taxon>
        <taxon>Agaricomycetes</taxon>
        <taxon>Russulales</taxon>
        <taxon>Auriscalpiaceae</taxon>
        <taxon>Auriscalpium</taxon>
    </lineage>
</organism>
<sequence>MFAEKYTAWAAAPGSSDALVAWNTSQILEQRKFDRAHIHADGWWGEYEWVAFPQPHDVSAPYLAYIPLPSTAHNAEFDVDTLWRKPVRADRQTVSSQPRLYTLANSYMGPLNARVDWVKTVKHNECLAAALPTSKWAGIITLPLDAILRARIARAEVQLGQTSWAQLLMWVRAAQRALLEVTSFVIWWRDVGCPGRCRKLTTAERRAMRGSIASNSSTYREIGHLGIPVFLPVNRNSVQLDGNRRFAAATRSSRCDTRDFLMPIKSVVEHDCPLWLYPPTTQSHGAFESAARGHAPRLDEWNPSAQYQAMNRAGRYPRYVQEPLHPEVRRWQKERPAYAPPRADIWEHAMLHAIDLHVIKEYTEPRKFDLPPVHLFWGRGEQHLSRFYLRAQQLSSSNDRRISAGQAGFTTQEWRGFLNDTYWKVNTPTMDDHFDPASDYAFNEELFYQFGSASFFTANDDQQIKSGTLTPITAMACGCLADATTFDNLDNRATFIYQLSLETFLHDLRDLDAHFKLGEQCTSLLTEFVYKNGRNHPPAWATKSVVERAHWVFILRSIVLNYPHRDFTWPDKGFVAKMKNMVELDSMVRLDENGLRSVEVYLLAFLIDTFKTTLGYYPVPLCYPPKYYTLACSSHRENHV</sequence>
<protein>
    <submittedName>
        <fullName evidence="1">Uncharacterized protein</fullName>
    </submittedName>
</protein>
<proteinExistence type="predicted"/>
<gene>
    <name evidence="1" type="ORF">FA95DRAFT_1576716</name>
</gene>